<dbReference type="InterPro" id="IPR000014">
    <property type="entry name" value="PAS"/>
</dbReference>
<dbReference type="PROSITE" id="PS50110">
    <property type="entry name" value="RESPONSE_REGULATORY"/>
    <property type="match status" value="1"/>
</dbReference>
<gene>
    <name evidence="15" type="ORF">C4N9_10145</name>
</gene>
<protein>
    <recommendedName>
        <fullName evidence="2">histidine kinase</fullName>
        <ecNumber evidence="2">2.7.13.3</ecNumber>
    </recommendedName>
</protein>
<evidence type="ECO:0000256" key="2">
    <source>
        <dbReference type="ARBA" id="ARBA00012438"/>
    </source>
</evidence>
<dbReference type="Gene3D" id="3.30.450.40">
    <property type="match status" value="1"/>
</dbReference>
<dbReference type="Pfam" id="PF00360">
    <property type="entry name" value="PHY"/>
    <property type="match status" value="1"/>
</dbReference>
<evidence type="ECO:0000256" key="9">
    <source>
        <dbReference type="ARBA" id="ARBA00022840"/>
    </source>
</evidence>
<dbReference type="InterPro" id="IPR013654">
    <property type="entry name" value="PAS_2"/>
</dbReference>
<dbReference type="InterPro" id="IPR036890">
    <property type="entry name" value="HATPase_C_sf"/>
</dbReference>
<name>A0A2U2CBE7_9RHOB</name>
<evidence type="ECO:0000256" key="4">
    <source>
        <dbReference type="ARBA" id="ARBA00022553"/>
    </source>
</evidence>
<accession>A0A2U2CBE7</accession>
<dbReference type="SUPFAM" id="SSF52172">
    <property type="entry name" value="CheY-like"/>
    <property type="match status" value="1"/>
</dbReference>
<reference evidence="15 16" key="1">
    <citation type="submission" date="2018-05" db="EMBL/GenBank/DDBJ databases">
        <title>Pararhodobacter marina sp. nov., isolated from deep-sea water of the Indian Ocean.</title>
        <authorList>
            <person name="Lai Q.Sr."/>
            <person name="Liu X."/>
            <person name="Shao Z."/>
        </authorList>
    </citation>
    <scope>NUCLEOTIDE SEQUENCE [LARGE SCALE GENOMIC DNA]</scope>
    <source>
        <strain evidence="15 16">CIC4N-9</strain>
    </source>
</reference>
<evidence type="ECO:0000256" key="12">
    <source>
        <dbReference type="PROSITE-ProRule" id="PRU00169"/>
    </source>
</evidence>
<evidence type="ECO:0000256" key="5">
    <source>
        <dbReference type="ARBA" id="ARBA00022606"/>
    </source>
</evidence>
<dbReference type="PRINTS" id="PR01033">
    <property type="entry name" value="PHYTOCHROME"/>
</dbReference>
<dbReference type="InterPro" id="IPR003018">
    <property type="entry name" value="GAF"/>
</dbReference>
<dbReference type="GO" id="GO:0000160">
    <property type="term" value="P:phosphorelay signal transduction system"/>
    <property type="evidence" value="ECO:0007669"/>
    <property type="project" value="InterPro"/>
</dbReference>
<dbReference type="GO" id="GO:0006355">
    <property type="term" value="P:regulation of DNA-templated transcription"/>
    <property type="evidence" value="ECO:0007669"/>
    <property type="project" value="InterPro"/>
</dbReference>
<comment type="caution">
    <text evidence="15">The sequence shown here is derived from an EMBL/GenBank/DDBJ whole genome shotgun (WGS) entry which is preliminary data.</text>
</comment>
<dbReference type="PANTHER" id="PTHR41523:SF7">
    <property type="entry name" value="HISTIDINE KINASE"/>
    <property type="match status" value="1"/>
</dbReference>
<evidence type="ECO:0000256" key="3">
    <source>
        <dbReference type="ARBA" id="ARBA00022543"/>
    </source>
</evidence>
<dbReference type="GO" id="GO:0005524">
    <property type="term" value="F:ATP binding"/>
    <property type="evidence" value="ECO:0007669"/>
    <property type="project" value="UniProtKB-KW"/>
</dbReference>
<dbReference type="PROSITE" id="PS50046">
    <property type="entry name" value="PHYTOCHROME_2"/>
    <property type="match status" value="1"/>
</dbReference>
<dbReference type="SMART" id="SM00065">
    <property type="entry name" value="GAF"/>
    <property type="match status" value="1"/>
</dbReference>
<proteinExistence type="predicted"/>
<keyword evidence="7" id="KW-0547">Nucleotide-binding</keyword>
<feature type="domain" description="Phytochrome chromophore attachment site" evidence="13">
    <location>
        <begin position="148"/>
        <end position="306"/>
    </location>
</feature>
<dbReference type="SMART" id="SM00448">
    <property type="entry name" value="REC"/>
    <property type="match status" value="1"/>
</dbReference>
<dbReference type="GeneID" id="94365251"/>
<keyword evidence="9" id="KW-0067">ATP-binding</keyword>
<dbReference type="Gene3D" id="3.30.565.10">
    <property type="entry name" value="Histidine kinase-like ATPase, C-terminal domain"/>
    <property type="match status" value="1"/>
</dbReference>
<dbReference type="InterPro" id="IPR013515">
    <property type="entry name" value="Phytochrome_cen-reg"/>
</dbReference>
<keyword evidence="8 15" id="KW-0418">Kinase</keyword>
<dbReference type="PIRSF" id="PIRSF036397">
    <property type="entry name" value="Bactrphtchrm_rec"/>
    <property type="match status" value="1"/>
</dbReference>
<evidence type="ECO:0000256" key="11">
    <source>
        <dbReference type="ARBA" id="ARBA00023170"/>
    </source>
</evidence>
<dbReference type="Proteomes" id="UP000244940">
    <property type="component" value="Unassembled WGS sequence"/>
</dbReference>
<evidence type="ECO:0000313" key="15">
    <source>
        <dbReference type="EMBL" id="PWE29161.1"/>
    </source>
</evidence>
<dbReference type="GO" id="GO:0009881">
    <property type="term" value="F:photoreceptor activity"/>
    <property type="evidence" value="ECO:0007669"/>
    <property type="project" value="UniProtKB-KW"/>
</dbReference>
<dbReference type="Pfam" id="PF07536">
    <property type="entry name" value="HWE_HK"/>
    <property type="match status" value="1"/>
</dbReference>
<dbReference type="InterPro" id="IPR001789">
    <property type="entry name" value="Sig_transdc_resp-reg_receiver"/>
</dbReference>
<dbReference type="InterPro" id="IPR011102">
    <property type="entry name" value="Sig_transdc_His_kinase_HWE"/>
</dbReference>
<keyword evidence="5" id="KW-0716">Sensory transduction</keyword>
<keyword evidence="10" id="KW-0157">Chromophore</keyword>
<dbReference type="InterPro" id="IPR029016">
    <property type="entry name" value="GAF-like_dom_sf"/>
</dbReference>
<evidence type="ECO:0000259" key="13">
    <source>
        <dbReference type="PROSITE" id="PS50046"/>
    </source>
</evidence>
<evidence type="ECO:0000313" key="16">
    <source>
        <dbReference type="Proteomes" id="UP000244940"/>
    </source>
</evidence>
<feature type="modified residue" description="4-aspartylphosphate" evidence="12">
    <location>
        <position position="790"/>
    </location>
</feature>
<keyword evidence="3" id="KW-0600">Photoreceptor protein</keyword>
<keyword evidence="6" id="KW-0808">Transferase</keyword>
<dbReference type="InterPro" id="IPR009219">
    <property type="entry name" value="Bactrphtchr_CheY"/>
</dbReference>
<keyword evidence="4 12" id="KW-0597">Phosphoprotein</keyword>
<organism evidence="15 16">
    <name type="scientific">Pararhodobacter marinus</name>
    <dbReference type="NCBI Taxonomy" id="2184063"/>
    <lineage>
        <taxon>Bacteria</taxon>
        <taxon>Pseudomonadati</taxon>
        <taxon>Pseudomonadota</taxon>
        <taxon>Alphaproteobacteria</taxon>
        <taxon>Rhodobacterales</taxon>
        <taxon>Paracoccaceae</taxon>
        <taxon>Pararhodobacter</taxon>
    </lineage>
</organism>
<sequence>MADNFISTDTPVDLTNCDREPIHILGHVQSFGALIAISADWIVQHASENVDKLLGLRADDLIGLPLSDGLPRDTMQRLSAMIGTATNENSVVRAFGVDLLGDGRRFDIASHMTQNSFIFEFEPGERAAGHDEMSLVSAMLRKVSNQSDTQSVAQAAAEQLRGLTGFDRVMVYRFGAEGDGTVIAEARDEADSESYLGLHFPASDIPRQARELYKRNLIRLIMDVDDTVSPIVPQLSPEGMPLDLSMSISRAVSPIHLEYLRNMNVRGSMSVSILQKGELWGLFACHHRQPIHIDYQRRTAVELLAQFFAYEIERQEARAVSDASGRAQRLHDRLMVRLSSGERLEQVFPTIAEEIAKVVDYDGIAVYSDGTYLTRGAVPTQSQFEGIARFLNTAAASRVYATDNLTARLPAMAGHADVAAGILAIPISRTPRDYIVLFRSEVVRQVKWAGNPEKPVELGPNGARLTPRKSFETWKQDVGNRSEQWSVTALRAAEAIRITLLEVVLKLSDEVNAERKRAQDQQELLIAELNHRVRNVLGLIRSLVSQSRRTATSMEDFTAAIDGRIHALAQAHDQLTRTEWTPVAFRDLLYKELDAYIASERDRVSVLGPRILLSPEAFSSIALVFHELVTNSVKYGALSVPAGRVTIEITPMPDGNTRLHWSETGGPAVRAPERRGFGTTIIERSIPFELKGTAETRFAVTGFEATFTIPERFITLMPDTPEPAAAAPAQALAPLSLSGVAMVVEDNMIIAMDAADILETLGVQTVHIAGSVAEALRVAESNTLSLAVLDVNLGAETSLPVAQVLAAQNVPFLLASGYGSNDGSLARYPQSTVIAKPFTLESLSKGLATLPPGPRRD</sequence>
<comment type="catalytic activity">
    <reaction evidence="1">
        <text>ATP + protein L-histidine = ADP + protein N-phospho-L-histidine.</text>
        <dbReference type="EC" id="2.7.13.3"/>
    </reaction>
</comment>
<dbReference type="OrthoDB" id="9795133at2"/>
<evidence type="ECO:0000256" key="8">
    <source>
        <dbReference type="ARBA" id="ARBA00022777"/>
    </source>
</evidence>
<keyword evidence="16" id="KW-1185">Reference proteome</keyword>
<dbReference type="Pfam" id="PF08446">
    <property type="entry name" value="PAS_2"/>
    <property type="match status" value="1"/>
</dbReference>
<dbReference type="CDD" id="cd00130">
    <property type="entry name" value="PAS"/>
    <property type="match status" value="1"/>
</dbReference>
<dbReference type="InterPro" id="IPR001294">
    <property type="entry name" value="Phytochrome"/>
</dbReference>
<dbReference type="Gene3D" id="3.40.50.2300">
    <property type="match status" value="1"/>
</dbReference>
<dbReference type="EC" id="2.7.13.3" evidence="2"/>
<dbReference type="InterPro" id="IPR011006">
    <property type="entry name" value="CheY-like_superfamily"/>
</dbReference>
<evidence type="ECO:0000256" key="1">
    <source>
        <dbReference type="ARBA" id="ARBA00000085"/>
    </source>
</evidence>
<dbReference type="Gene3D" id="3.30.450.270">
    <property type="match status" value="1"/>
</dbReference>
<dbReference type="SUPFAM" id="SSF55785">
    <property type="entry name" value="PYP-like sensor domain (PAS domain)"/>
    <property type="match status" value="1"/>
</dbReference>
<dbReference type="RefSeq" id="WP_109533210.1">
    <property type="nucleotide sequence ID" value="NZ_QEYD01000005.1"/>
</dbReference>
<dbReference type="EMBL" id="QEYD01000005">
    <property type="protein sequence ID" value="PWE29161.1"/>
    <property type="molecule type" value="Genomic_DNA"/>
</dbReference>
<dbReference type="Gene3D" id="3.30.450.20">
    <property type="entry name" value="PAS domain"/>
    <property type="match status" value="1"/>
</dbReference>
<dbReference type="PANTHER" id="PTHR41523">
    <property type="entry name" value="TWO-COMPONENT SYSTEM SENSOR PROTEIN"/>
    <property type="match status" value="1"/>
</dbReference>
<dbReference type="InterPro" id="IPR035965">
    <property type="entry name" value="PAS-like_dom_sf"/>
</dbReference>
<feature type="domain" description="Response regulatory" evidence="14">
    <location>
        <begin position="740"/>
        <end position="851"/>
    </location>
</feature>
<evidence type="ECO:0000259" key="14">
    <source>
        <dbReference type="PROSITE" id="PS50110"/>
    </source>
</evidence>
<dbReference type="SMART" id="SM00911">
    <property type="entry name" value="HWE_HK"/>
    <property type="match status" value="1"/>
</dbReference>
<dbReference type="Pfam" id="PF01590">
    <property type="entry name" value="GAF"/>
    <property type="match status" value="1"/>
</dbReference>
<dbReference type="GO" id="GO:0004673">
    <property type="term" value="F:protein histidine kinase activity"/>
    <property type="evidence" value="ECO:0007669"/>
    <property type="project" value="UniProtKB-EC"/>
</dbReference>
<dbReference type="InterPro" id="IPR016132">
    <property type="entry name" value="Phyto_chromo_attachment"/>
</dbReference>
<evidence type="ECO:0000256" key="10">
    <source>
        <dbReference type="ARBA" id="ARBA00022991"/>
    </source>
</evidence>
<dbReference type="SUPFAM" id="SSF55781">
    <property type="entry name" value="GAF domain-like"/>
    <property type="match status" value="2"/>
</dbReference>
<evidence type="ECO:0000256" key="7">
    <source>
        <dbReference type="ARBA" id="ARBA00022741"/>
    </source>
</evidence>
<keyword evidence="11" id="KW-0675">Receptor</keyword>
<dbReference type="InterPro" id="IPR043150">
    <property type="entry name" value="Phytochrome_PHY_sf"/>
</dbReference>
<dbReference type="AlphaFoldDB" id="A0A2U2CBE7"/>
<evidence type="ECO:0000256" key="6">
    <source>
        <dbReference type="ARBA" id="ARBA00022679"/>
    </source>
</evidence>
<dbReference type="GO" id="GO:0009584">
    <property type="term" value="P:detection of visible light"/>
    <property type="evidence" value="ECO:0007669"/>
    <property type="project" value="InterPro"/>
</dbReference>